<dbReference type="AlphaFoldDB" id="D6PKR5"/>
<sequence>MIHESGRKDWPTGEAQIIEFEEWIETECGDEGCSDTQYAKATFELHCLSPYSPESAMNREYVCGGEATEDTVMFEHEYHSGFFEHAPVNYMIEHLTDAETHTVAYNPADPNEVDLRPGFQINWEWLIPVVIPLFILLAIAKANNISVKSGYASIVGVMKGDVEV</sequence>
<accession>D6PKR5</accession>
<evidence type="ECO:0000313" key="1">
    <source>
        <dbReference type="EMBL" id="ADD96316.1"/>
    </source>
</evidence>
<organism evidence="1">
    <name type="scientific">uncultured organism MedDCM-OCT-S08-C256</name>
    <dbReference type="NCBI Taxonomy" id="743636"/>
    <lineage>
        <taxon>unclassified sequences</taxon>
        <taxon>environmental samples</taxon>
    </lineage>
</organism>
<reference evidence="1" key="1">
    <citation type="journal article" date="2010" name="ISME J.">
        <title>Metagenome of the Mediterranean deep chlorophyll maximum studied by direct and fosmid library 454 pyrosequencing.</title>
        <authorList>
            <person name="Ghai R."/>
            <person name="Martin-Cuadrado A.B."/>
            <person name="Molto A.G."/>
            <person name="Heredia I.G."/>
            <person name="Cabrera R."/>
            <person name="Martin J."/>
            <person name="Verdu M."/>
            <person name="Deschamps P."/>
            <person name="Moreira D."/>
            <person name="Lopez-Garcia P."/>
            <person name="Mira A."/>
            <person name="Rodriguez-Valera F."/>
        </authorList>
    </citation>
    <scope>NUCLEOTIDE SEQUENCE</scope>
</reference>
<proteinExistence type="predicted"/>
<protein>
    <submittedName>
        <fullName evidence="1">Uncharacterized protein</fullName>
    </submittedName>
</protein>
<dbReference type="EMBL" id="GU943132">
    <property type="protein sequence ID" value="ADD96316.1"/>
    <property type="molecule type" value="Genomic_DNA"/>
</dbReference>
<name>D6PKR5_9ZZZZ</name>